<dbReference type="EMBL" id="JANAVB010020852">
    <property type="protein sequence ID" value="KAJ6826543.1"/>
    <property type="molecule type" value="Genomic_DNA"/>
</dbReference>
<reference evidence="1" key="1">
    <citation type="journal article" date="2023" name="GigaByte">
        <title>Genome assembly of the bearded iris, Iris pallida Lam.</title>
        <authorList>
            <person name="Bruccoleri R.E."/>
            <person name="Oakeley E.J."/>
            <person name="Faust A.M.E."/>
            <person name="Altorfer M."/>
            <person name="Dessus-Babus S."/>
            <person name="Burckhardt D."/>
            <person name="Oertli M."/>
            <person name="Naumann U."/>
            <person name="Petersen F."/>
            <person name="Wong J."/>
        </authorList>
    </citation>
    <scope>NUCLEOTIDE SEQUENCE</scope>
    <source>
        <strain evidence="1">GSM-AAB239-AS_SAM_17_03QT</strain>
    </source>
</reference>
<protein>
    <submittedName>
        <fullName evidence="1">Uncharacterized protein</fullName>
    </submittedName>
</protein>
<gene>
    <name evidence="1" type="ORF">M6B38_372145</name>
</gene>
<dbReference type="Proteomes" id="UP001140949">
    <property type="component" value="Unassembled WGS sequence"/>
</dbReference>
<comment type="caution">
    <text evidence="1">The sequence shown here is derived from an EMBL/GenBank/DDBJ whole genome shotgun (WGS) entry which is preliminary data.</text>
</comment>
<evidence type="ECO:0000313" key="1">
    <source>
        <dbReference type="EMBL" id="KAJ6826543.1"/>
    </source>
</evidence>
<accession>A0AAX6GDJ8</accession>
<keyword evidence="2" id="KW-1185">Reference proteome</keyword>
<dbReference type="AlphaFoldDB" id="A0AAX6GDJ8"/>
<reference evidence="1" key="2">
    <citation type="submission" date="2023-04" db="EMBL/GenBank/DDBJ databases">
        <authorList>
            <person name="Bruccoleri R.E."/>
            <person name="Oakeley E.J."/>
            <person name="Faust A.-M."/>
            <person name="Dessus-Babus S."/>
            <person name="Altorfer M."/>
            <person name="Burckhardt D."/>
            <person name="Oertli M."/>
            <person name="Naumann U."/>
            <person name="Petersen F."/>
            <person name="Wong J."/>
        </authorList>
    </citation>
    <scope>NUCLEOTIDE SEQUENCE</scope>
    <source>
        <strain evidence="1">GSM-AAB239-AS_SAM_17_03QT</strain>
        <tissue evidence="1">Leaf</tissue>
    </source>
</reference>
<organism evidence="1 2">
    <name type="scientific">Iris pallida</name>
    <name type="common">Sweet iris</name>
    <dbReference type="NCBI Taxonomy" id="29817"/>
    <lineage>
        <taxon>Eukaryota</taxon>
        <taxon>Viridiplantae</taxon>
        <taxon>Streptophyta</taxon>
        <taxon>Embryophyta</taxon>
        <taxon>Tracheophyta</taxon>
        <taxon>Spermatophyta</taxon>
        <taxon>Magnoliopsida</taxon>
        <taxon>Liliopsida</taxon>
        <taxon>Asparagales</taxon>
        <taxon>Iridaceae</taxon>
        <taxon>Iridoideae</taxon>
        <taxon>Irideae</taxon>
        <taxon>Iris</taxon>
    </lineage>
</organism>
<proteinExistence type="predicted"/>
<sequence>MYHLVMVLLKSVDATHAIGGWGYRTWFRLYLDELLLELMRKHIIERELVRSSMLKSIVPFITPKNMVSERENLVRMFTSEAWSTSPLEY</sequence>
<name>A0AAX6GDJ8_IRIPA</name>
<evidence type="ECO:0000313" key="2">
    <source>
        <dbReference type="Proteomes" id="UP001140949"/>
    </source>
</evidence>